<feature type="transmembrane region" description="Helical" evidence="9">
    <location>
        <begin position="83"/>
        <end position="102"/>
    </location>
</feature>
<reference evidence="12 13" key="1">
    <citation type="submission" date="2022-08" db="EMBL/GenBank/DDBJ databases">
        <title>Proteogenomics of the novel Dehalobacterium formicoaceticum strain EZ94 highlights a key role of methyltransferases during anaerobic dichloromethane degradation.</title>
        <authorList>
            <person name="Wasmund K."/>
        </authorList>
    </citation>
    <scope>NUCLEOTIDE SEQUENCE [LARGE SCALE GENOMIC DNA]</scope>
    <source>
        <strain evidence="12 13">EZ94</strain>
    </source>
</reference>
<evidence type="ECO:0000256" key="6">
    <source>
        <dbReference type="ARBA" id="ARBA00022692"/>
    </source>
</evidence>
<feature type="transmembrane region" description="Helical" evidence="9">
    <location>
        <begin position="6"/>
        <end position="31"/>
    </location>
</feature>
<evidence type="ECO:0000259" key="11">
    <source>
        <dbReference type="PROSITE" id="PS50928"/>
    </source>
</evidence>
<dbReference type="InterPro" id="IPR011867">
    <property type="entry name" value="ModB_ABC"/>
</dbReference>
<evidence type="ECO:0000256" key="1">
    <source>
        <dbReference type="ARBA" id="ARBA00004651"/>
    </source>
</evidence>
<dbReference type="InterPro" id="IPR000515">
    <property type="entry name" value="MetI-like"/>
</dbReference>
<feature type="transmembrane region" description="Helical" evidence="9">
    <location>
        <begin position="43"/>
        <end position="63"/>
    </location>
</feature>
<keyword evidence="6 9" id="KW-0812">Transmembrane</keyword>
<dbReference type="Gene3D" id="1.10.3720.10">
    <property type="entry name" value="MetI-like"/>
    <property type="match status" value="1"/>
</dbReference>
<proteinExistence type="inferred from homology"/>
<dbReference type="Pfam" id="PF00528">
    <property type="entry name" value="BPD_transp_1"/>
    <property type="match status" value="1"/>
</dbReference>
<dbReference type="InterPro" id="IPR035906">
    <property type="entry name" value="MetI-like_sf"/>
</dbReference>
<evidence type="ECO:0000313" key="13">
    <source>
        <dbReference type="Proteomes" id="UP001524944"/>
    </source>
</evidence>
<dbReference type="InterPro" id="IPR049783">
    <property type="entry name" value="ABC_perm_TupB-like"/>
</dbReference>
<keyword evidence="13" id="KW-1185">Reference proteome</keyword>
<comment type="function">
    <text evidence="10">Part of the binding-protein-dependent transport system for molybdenum; probably responsible for the translocation of the substrate across the membrane.</text>
</comment>
<dbReference type="EMBL" id="JANPWE010000002">
    <property type="protein sequence ID" value="MCR6545210.1"/>
    <property type="molecule type" value="Genomic_DNA"/>
</dbReference>
<keyword evidence="5 10" id="KW-0500">Molybdenum</keyword>
<organism evidence="12 13">
    <name type="scientific">Dehalobacterium formicoaceticum</name>
    <dbReference type="NCBI Taxonomy" id="51515"/>
    <lineage>
        <taxon>Bacteria</taxon>
        <taxon>Bacillati</taxon>
        <taxon>Bacillota</taxon>
        <taxon>Clostridia</taxon>
        <taxon>Eubacteriales</taxon>
        <taxon>Peptococcaceae</taxon>
        <taxon>Dehalobacterium</taxon>
    </lineage>
</organism>
<evidence type="ECO:0000256" key="4">
    <source>
        <dbReference type="ARBA" id="ARBA00022475"/>
    </source>
</evidence>
<dbReference type="Proteomes" id="UP001524944">
    <property type="component" value="Unassembled WGS sequence"/>
</dbReference>
<sequence length="225" mass="24559">MLAPIILSLKIASIATVFSLILGVFFAYLINKKNVPGKNIWETILILPMILPPSVTGYLLLIALGKRGWIGRFLLENFELQIVFTWVGAVIAACIVSLPLMYQNVKAAFLTIDPIYEQAAQTLGSSEGKIFRTVIIPLAWPGIISGIALSFARAIGEFGATLMIAGNIPGKTQTIPTAIYFAVESGNTELANTLVLIMTIFSFVLIFGLNTWLKNKNYLDHKGRA</sequence>
<evidence type="ECO:0000256" key="9">
    <source>
        <dbReference type="RuleBase" id="RU363032"/>
    </source>
</evidence>
<dbReference type="SUPFAM" id="SSF161098">
    <property type="entry name" value="MetI-like"/>
    <property type="match status" value="1"/>
</dbReference>
<keyword evidence="4 10" id="KW-1003">Cell membrane</keyword>
<evidence type="ECO:0000256" key="5">
    <source>
        <dbReference type="ARBA" id="ARBA00022505"/>
    </source>
</evidence>
<gene>
    <name evidence="12" type="primary">modB</name>
    <name evidence="12" type="ORF">NVS47_06730</name>
</gene>
<comment type="subcellular location">
    <subcellularLocation>
        <location evidence="1 9">Cell membrane</location>
        <topology evidence="1 9">Multi-pass membrane protein</topology>
    </subcellularLocation>
</comment>
<evidence type="ECO:0000256" key="3">
    <source>
        <dbReference type="ARBA" id="ARBA00022448"/>
    </source>
</evidence>
<dbReference type="PANTHER" id="PTHR30183:SF3">
    <property type="entry name" value="MOLYBDENUM TRANSPORT SYSTEM PERMEASE PROTEIN MODB"/>
    <property type="match status" value="1"/>
</dbReference>
<keyword evidence="3 9" id="KW-0813">Transport</keyword>
<evidence type="ECO:0000256" key="8">
    <source>
        <dbReference type="ARBA" id="ARBA00023136"/>
    </source>
</evidence>
<evidence type="ECO:0000313" key="12">
    <source>
        <dbReference type="EMBL" id="MCR6545210.1"/>
    </source>
</evidence>
<dbReference type="PANTHER" id="PTHR30183">
    <property type="entry name" value="MOLYBDENUM TRANSPORT SYSTEM PERMEASE PROTEIN MODB"/>
    <property type="match status" value="1"/>
</dbReference>
<comment type="caution">
    <text evidence="12">The sequence shown here is derived from an EMBL/GenBank/DDBJ whole genome shotgun (WGS) entry which is preliminary data.</text>
</comment>
<comment type="similarity">
    <text evidence="2 10">Belongs to the binding-protein-dependent transport system permease family. CysTW subfamily.</text>
</comment>
<accession>A0ABT1Y2V8</accession>
<dbReference type="PROSITE" id="PS50928">
    <property type="entry name" value="ABC_TM1"/>
    <property type="match status" value="1"/>
</dbReference>
<evidence type="ECO:0000256" key="10">
    <source>
        <dbReference type="RuleBase" id="RU365097"/>
    </source>
</evidence>
<protein>
    <recommendedName>
        <fullName evidence="10">Molybdenum transport system permease</fullName>
    </recommendedName>
</protein>
<evidence type="ECO:0000256" key="2">
    <source>
        <dbReference type="ARBA" id="ARBA00007069"/>
    </source>
</evidence>
<dbReference type="NCBIfam" id="NF038017">
    <property type="entry name" value="ABC_perm1"/>
    <property type="match status" value="1"/>
</dbReference>
<keyword evidence="7 9" id="KW-1133">Transmembrane helix</keyword>
<name>A0ABT1Y2V8_9FIRM</name>
<feature type="transmembrane region" description="Helical" evidence="9">
    <location>
        <begin position="134"/>
        <end position="155"/>
    </location>
</feature>
<dbReference type="RefSeq" id="WP_257912820.1">
    <property type="nucleotide sequence ID" value="NZ_JANPWE010000002.1"/>
</dbReference>
<feature type="domain" description="ABC transmembrane type-1" evidence="11">
    <location>
        <begin position="5"/>
        <end position="207"/>
    </location>
</feature>
<feature type="transmembrane region" description="Helical" evidence="9">
    <location>
        <begin position="190"/>
        <end position="213"/>
    </location>
</feature>
<dbReference type="NCBIfam" id="TIGR02141">
    <property type="entry name" value="modB_ABC"/>
    <property type="match status" value="1"/>
</dbReference>
<keyword evidence="8 9" id="KW-0472">Membrane</keyword>
<dbReference type="CDD" id="cd06261">
    <property type="entry name" value="TM_PBP2"/>
    <property type="match status" value="1"/>
</dbReference>
<evidence type="ECO:0000256" key="7">
    <source>
        <dbReference type="ARBA" id="ARBA00022989"/>
    </source>
</evidence>